<evidence type="ECO:0000259" key="1">
    <source>
        <dbReference type="Pfam" id="PF20078"/>
    </source>
</evidence>
<gene>
    <name evidence="2" type="ORF">Ga0609869_001788</name>
</gene>
<protein>
    <recommendedName>
        <fullName evidence="1">DUF6473 domain-containing protein</fullName>
    </recommendedName>
</protein>
<organism evidence="2 3">
    <name type="scientific">Rhodovulum iodosum</name>
    <dbReference type="NCBI Taxonomy" id="68291"/>
    <lineage>
        <taxon>Bacteria</taxon>
        <taxon>Pseudomonadati</taxon>
        <taxon>Pseudomonadota</taxon>
        <taxon>Alphaproteobacteria</taxon>
        <taxon>Rhodobacterales</taxon>
        <taxon>Paracoccaceae</taxon>
        <taxon>Rhodovulum</taxon>
    </lineage>
</organism>
<dbReference type="RefSeq" id="WP_125403086.1">
    <property type="nucleotide sequence ID" value="NZ_JBEHHI010000001.1"/>
</dbReference>
<comment type="caution">
    <text evidence="2">The sequence shown here is derived from an EMBL/GenBank/DDBJ whole genome shotgun (WGS) entry which is preliminary data.</text>
</comment>
<accession>A0ABV3XSX2</accession>
<feature type="domain" description="DUF6473" evidence="1">
    <location>
        <begin position="1"/>
        <end position="275"/>
    </location>
</feature>
<keyword evidence="3" id="KW-1185">Reference proteome</keyword>
<sequence length="276" mass="29893">MTYDVPILGKLDYAPCRYGQSKLEFRGPARAPAERFVAALGGTETFGKFVALPFPALLEQEIGADVVNLGSVNAGLDSFIEDSAVLALADEAAVRVLQVLGAQNMSNRFYSVHPRRNDRFVRASPLLAAIYPEVDFTEFHFTGHLLTVLRRHCPDRFGIVLAELKTAWTARMRRLGERMAAPTVLLWLGERAPEDAGQGRELCGAPLLVDDGMLDSLRPHFADIVVVRPSAAARGEGTCGMVYPRMSEAAAEALPGPAIHAETALALAPAVRRLMG</sequence>
<name>A0ABV3XSX2_9RHOB</name>
<evidence type="ECO:0000313" key="2">
    <source>
        <dbReference type="EMBL" id="MEX5728435.1"/>
    </source>
</evidence>
<dbReference type="Proteomes" id="UP001560019">
    <property type="component" value="Unassembled WGS sequence"/>
</dbReference>
<evidence type="ECO:0000313" key="3">
    <source>
        <dbReference type="Proteomes" id="UP001560019"/>
    </source>
</evidence>
<dbReference type="InterPro" id="IPR045524">
    <property type="entry name" value="DUF6473"/>
</dbReference>
<reference evidence="2 3" key="1">
    <citation type="submission" date="2024-06" db="EMBL/GenBank/DDBJ databases">
        <title>Genome of Rhodovulum iodosum, a marine photoferrotroph.</title>
        <authorList>
            <person name="Bianchini G."/>
            <person name="Nikeleit V."/>
            <person name="Kappler A."/>
            <person name="Bryce C."/>
            <person name="Sanchez-Baracaldo P."/>
        </authorList>
    </citation>
    <scope>NUCLEOTIDE SEQUENCE [LARGE SCALE GENOMIC DNA]</scope>
    <source>
        <strain evidence="2 3">UT/N1</strain>
    </source>
</reference>
<dbReference type="EMBL" id="JBEHHI010000001">
    <property type="protein sequence ID" value="MEX5728435.1"/>
    <property type="molecule type" value="Genomic_DNA"/>
</dbReference>
<proteinExistence type="predicted"/>
<dbReference type="Pfam" id="PF20078">
    <property type="entry name" value="DUF6473"/>
    <property type="match status" value="1"/>
</dbReference>